<gene>
    <name evidence="2" type="ORF">M0R45_028340</name>
</gene>
<accession>A0AAW1W718</accession>
<feature type="compositionally biased region" description="Low complexity" evidence="1">
    <location>
        <begin position="1"/>
        <end position="15"/>
    </location>
</feature>
<feature type="region of interest" description="Disordered" evidence="1">
    <location>
        <begin position="1"/>
        <end position="38"/>
    </location>
</feature>
<proteinExistence type="predicted"/>
<evidence type="ECO:0000256" key="1">
    <source>
        <dbReference type="SAM" id="MobiDB-lite"/>
    </source>
</evidence>
<sequence>MSMENVRRNNMSRNSNGHEAHLRQQPLIQKASSMRVQPTTIRQKSVRFNLGANEEFYVRRSYSTTMRKRMVQRMMGSIRVKVQTLLRFISGSRGRKHGGEGNGIGRHNQARKTEEIQRDQCHDNINEEIGRGSQESRGSKDGGDEERNQRQRREEEEEEEKEEGDGGQGEYQMSIDEAPMVNGTYYHHQETLPFNNCYDQPGDHHWFNIQLWMQAHIAPCVAHPRQQSHHLRHGII</sequence>
<comment type="caution">
    <text evidence="2">The sequence shown here is derived from an EMBL/GenBank/DDBJ whole genome shotgun (WGS) entry which is preliminary data.</text>
</comment>
<evidence type="ECO:0000313" key="3">
    <source>
        <dbReference type="Proteomes" id="UP001457282"/>
    </source>
</evidence>
<feature type="compositionally biased region" description="Basic and acidic residues" evidence="1">
    <location>
        <begin position="111"/>
        <end position="130"/>
    </location>
</feature>
<dbReference type="Proteomes" id="UP001457282">
    <property type="component" value="Unassembled WGS sequence"/>
</dbReference>
<dbReference type="EMBL" id="JBEDUW010000006">
    <property type="protein sequence ID" value="KAK9919761.1"/>
    <property type="molecule type" value="Genomic_DNA"/>
</dbReference>
<evidence type="ECO:0000313" key="2">
    <source>
        <dbReference type="EMBL" id="KAK9919761.1"/>
    </source>
</evidence>
<reference evidence="2 3" key="1">
    <citation type="journal article" date="2023" name="G3 (Bethesda)">
        <title>A chromosome-length genome assembly and annotation of blackberry (Rubus argutus, cv. 'Hillquist').</title>
        <authorList>
            <person name="Bruna T."/>
            <person name="Aryal R."/>
            <person name="Dudchenko O."/>
            <person name="Sargent D.J."/>
            <person name="Mead D."/>
            <person name="Buti M."/>
            <person name="Cavallini A."/>
            <person name="Hytonen T."/>
            <person name="Andres J."/>
            <person name="Pham M."/>
            <person name="Weisz D."/>
            <person name="Mascagni F."/>
            <person name="Usai G."/>
            <person name="Natali L."/>
            <person name="Bassil N."/>
            <person name="Fernandez G.E."/>
            <person name="Lomsadze A."/>
            <person name="Armour M."/>
            <person name="Olukolu B."/>
            <person name="Poorten T."/>
            <person name="Britton C."/>
            <person name="Davik J."/>
            <person name="Ashrafi H."/>
            <person name="Aiden E.L."/>
            <person name="Borodovsky M."/>
            <person name="Worthington M."/>
        </authorList>
    </citation>
    <scope>NUCLEOTIDE SEQUENCE [LARGE SCALE GENOMIC DNA]</scope>
    <source>
        <strain evidence="2">PI 553951</strain>
    </source>
</reference>
<name>A0AAW1W718_RUBAR</name>
<keyword evidence="3" id="KW-1185">Reference proteome</keyword>
<feature type="compositionally biased region" description="Polar residues" evidence="1">
    <location>
        <begin position="26"/>
        <end position="38"/>
    </location>
</feature>
<feature type="compositionally biased region" description="Basic and acidic residues" evidence="1">
    <location>
        <begin position="137"/>
        <end position="154"/>
    </location>
</feature>
<organism evidence="2 3">
    <name type="scientific">Rubus argutus</name>
    <name type="common">Southern blackberry</name>
    <dbReference type="NCBI Taxonomy" id="59490"/>
    <lineage>
        <taxon>Eukaryota</taxon>
        <taxon>Viridiplantae</taxon>
        <taxon>Streptophyta</taxon>
        <taxon>Embryophyta</taxon>
        <taxon>Tracheophyta</taxon>
        <taxon>Spermatophyta</taxon>
        <taxon>Magnoliopsida</taxon>
        <taxon>eudicotyledons</taxon>
        <taxon>Gunneridae</taxon>
        <taxon>Pentapetalae</taxon>
        <taxon>rosids</taxon>
        <taxon>fabids</taxon>
        <taxon>Rosales</taxon>
        <taxon>Rosaceae</taxon>
        <taxon>Rosoideae</taxon>
        <taxon>Rosoideae incertae sedis</taxon>
        <taxon>Rubus</taxon>
    </lineage>
</organism>
<feature type="region of interest" description="Disordered" evidence="1">
    <location>
        <begin position="91"/>
        <end position="171"/>
    </location>
</feature>
<dbReference type="AlphaFoldDB" id="A0AAW1W718"/>
<feature type="compositionally biased region" description="Acidic residues" evidence="1">
    <location>
        <begin position="155"/>
        <end position="165"/>
    </location>
</feature>
<protein>
    <submittedName>
        <fullName evidence="2">Uncharacterized protein</fullName>
    </submittedName>
</protein>